<evidence type="ECO:0000313" key="9">
    <source>
        <dbReference type="Proteomes" id="UP000830116"/>
    </source>
</evidence>
<dbReference type="PANTHER" id="PTHR43390">
    <property type="entry name" value="SIGNAL PEPTIDASE I"/>
    <property type="match status" value="1"/>
</dbReference>
<evidence type="ECO:0000256" key="3">
    <source>
        <dbReference type="ARBA" id="ARBA00013208"/>
    </source>
</evidence>
<dbReference type="PANTHER" id="PTHR43390:SF1">
    <property type="entry name" value="CHLOROPLAST PROCESSING PEPTIDASE"/>
    <property type="match status" value="1"/>
</dbReference>
<dbReference type="EMBL" id="CP093442">
    <property type="protein sequence ID" value="UOF02945.1"/>
    <property type="molecule type" value="Genomic_DNA"/>
</dbReference>
<evidence type="ECO:0000256" key="2">
    <source>
        <dbReference type="ARBA" id="ARBA00009370"/>
    </source>
</evidence>
<keyword evidence="6" id="KW-0812">Transmembrane</keyword>
<dbReference type="InterPro" id="IPR019533">
    <property type="entry name" value="Peptidase_S26"/>
</dbReference>
<dbReference type="NCBIfam" id="TIGR02227">
    <property type="entry name" value="sigpep_I_bact"/>
    <property type="match status" value="1"/>
</dbReference>
<organism evidence="8 9">
    <name type="scientific">Bdellovibrio reynosensis</name>
    <dbReference type="NCBI Taxonomy" id="2835041"/>
    <lineage>
        <taxon>Bacteria</taxon>
        <taxon>Pseudomonadati</taxon>
        <taxon>Bdellovibrionota</taxon>
        <taxon>Bdellovibrionia</taxon>
        <taxon>Bdellovibrionales</taxon>
        <taxon>Pseudobdellovibrionaceae</taxon>
        <taxon>Bdellovibrio</taxon>
    </lineage>
</organism>
<name>A0ABY4CDA2_9BACT</name>
<feature type="domain" description="Peptidase S26" evidence="7">
    <location>
        <begin position="19"/>
        <end position="209"/>
    </location>
</feature>
<dbReference type="Proteomes" id="UP000830116">
    <property type="component" value="Chromosome"/>
</dbReference>
<protein>
    <recommendedName>
        <fullName evidence="4 6">Signal peptidase I</fullName>
        <ecNumber evidence="3 6">3.4.21.89</ecNumber>
    </recommendedName>
</protein>
<dbReference type="InterPro" id="IPR036286">
    <property type="entry name" value="LexA/Signal_pep-like_sf"/>
</dbReference>
<feature type="transmembrane region" description="Helical" evidence="6">
    <location>
        <begin position="20"/>
        <end position="39"/>
    </location>
</feature>
<dbReference type="InterPro" id="IPR019758">
    <property type="entry name" value="Pept_S26A_signal_pept_1_CS"/>
</dbReference>
<keyword evidence="6" id="KW-0472">Membrane</keyword>
<evidence type="ECO:0000256" key="6">
    <source>
        <dbReference type="RuleBase" id="RU362042"/>
    </source>
</evidence>
<dbReference type="RefSeq" id="WP_243540764.1">
    <property type="nucleotide sequence ID" value="NZ_CP093442.1"/>
</dbReference>
<dbReference type="InterPro" id="IPR000223">
    <property type="entry name" value="Pept_S26A_signal_pept_1"/>
</dbReference>
<keyword evidence="9" id="KW-1185">Reference proteome</keyword>
<comment type="similarity">
    <text evidence="2 6">Belongs to the peptidase S26 family.</text>
</comment>
<proteinExistence type="inferred from homology"/>
<comment type="catalytic activity">
    <reaction evidence="1 6">
        <text>Cleavage of hydrophobic, N-terminal signal or leader sequences from secreted and periplasmic proteins.</text>
        <dbReference type="EC" id="3.4.21.89"/>
    </reaction>
</comment>
<keyword evidence="5 6" id="KW-0378">Hydrolase</keyword>
<dbReference type="CDD" id="cd06530">
    <property type="entry name" value="S26_SPase_I"/>
    <property type="match status" value="1"/>
</dbReference>
<dbReference type="PRINTS" id="PR00727">
    <property type="entry name" value="LEADERPTASE"/>
</dbReference>
<dbReference type="Gene3D" id="2.10.109.10">
    <property type="entry name" value="Umud Fragment, subunit A"/>
    <property type="match status" value="1"/>
</dbReference>
<evidence type="ECO:0000256" key="5">
    <source>
        <dbReference type="ARBA" id="ARBA00022801"/>
    </source>
</evidence>
<dbReference type="SUPFAM" id="SSF51306">
    <property type="entry name" value="LexA/Signal peptidase"/>
    <property type="match status" value="1"/>
</dbReference>
<sequence>MSETSDTSKQTNLKGTWNQAILTFLFPLLLVFGVRWAVVEPFVIPSGSMIPNLLVHDHILVKKFAYGLHIPFSNTWLVKWSAPKRGEIAVFKYPENPDVYYIKRLIGLPGDKIEIINGRITVNGQSFLLTPLDLPGQDAGFKYFAEENLDSSAYTVRFLSDAEGGSPQVFVVPEGNYFFMGDNRDQSSDSRAWGFVKDDYIVGKAWVVWLSCENTLPTMTFVCDPSQIRFQRLFKNVY</sequence>
<dbReference type="Pfam" id="PF10502">
    <property type="entry name" value="Peptidase_S26"/>
    <property type="match status" value="1"/>
</dbReference>
<keyword evidence="6" id="KW-1133">Transmembrane helix</keyword>
<comment type="subcellular location">
    <subcellularLocation>
        <location evidence="6">Membrane</location>
        <topology evidence="6">Single-pass type II membrane protein</topology>
    </subcellularLocation>
</comment>
<dbReference type="PROSITE" id="PS00760">
    <property type="entry name" value="SPASE_I_2"/>
    <property type="match status" value="1"/>
</dbReference>
<dbReference type="PROSITE" id="PS00761">
    <property type="entry name" value="SPASE_I_3"/>
    <property type="match status" value="1"/>
</dbReference>
<accession>A0ABY4CDA2</accession>
<evidence type="ECO:0000259" key="7">
    <source>
        <dbReference type="Pfam" id="PF10502"/>
    </source>
</evidence>
<reference evidence="8" key="1">
    <citation type="submission" date="2022-03" db="EMBL/GenBank/DDBJ databases">
        <title>Genome Identification and Characterization of new species Bdellovibrio reynosense LBG001 sp. nov. from a Mexico soil sample.</title>
        <authorList>
            <person name="Camilli A."/>
            <person name="Ajao Y."/>
            <person name="Guo X."/>
        </authorList>
    </citation>
    <scope>NUCLEOTIDE SEQUENCE</scope>
    <source>
        <strain evidence="8">LBG001</strain>
    </source>
</reference>
<evidence type="ECO:0000256" key="4">
    <source>
        <dbReference type="ARBA" id="ARBA00019232"/>
    </source>
</evidence>
<evidence type="ECO:0000256" key="1">
    <source>
        <dbReference type="ARBA" id="ARBA00000677"/>
    </source>
</evidence>
<keyword evidence="6" id="KW-0645">Protease</keyword>
<gene>
    <name evidence="8" type="primary">lepB</name>
    <name evidence="8" type="ORF">MNR06_08280</name>
</gene>
<dbReference type="GO" id="GO:0009003">
    <property type="term" value="F:signal peptidase activity"/>
    <property type="evidence" value="ECO:0007669"/>
    <property type="project" value="UniProtKB-EC"/>
</dbReference>
<dbReference type="EC" id="3.4.21.89" evidence="3 6"/>
<evidence type="ECO:0000313" key="8">
    <source>
        <dbReference type="EMBL" id="UOF02945.1"/>
    </source>
</evidence>
<dbReference type="InterPro" id="IPR019757">
    <property type="entry name" value="Pept_S26A_signal_pept_1_Lys-AS"/>
</dbReference>